<keyword evidence="4" id="KW-1185">Reference proteome</keyword>
<dbReference type="Pfam" id="PF02321">
    <property type="entry name" value="OEP"/>
    <property type="match status" value="2"/>
</dbReference>
<reference evidence="3 4" key="1">
    <citation type="submission" date="2019-02" db="EMBL/GenBank/DDBJ databases">
        <title>Shewanella sp. D4-2 isolated from Dokdo Island.</title>
        <authorList>
            <person name="Baek K."/>
        </authorList>
    </citation>
    <scope>NUCLEOTIDE SEQUENCE [LARGE SCALE GENOMIC DNA]</scope>
    <source>
        <strain evidence="3 4">D4-2</strain>
    </source>
</reference>
<keyword evidence="2" id="KW-1134">Transmembrane beta strand</keyword>
<sequence>MSKPVTKVALALSLSVLAACSSTSYLDEAQVTPELPQTWYTNAQALKENQPWVNAIATEQLLELASIGLNRNQQLQQLALEVEVKKQQLNVNDANFWPELTGSVNAARNGDNDGQSNSNSASLNLSYELDIWGKLSDSARAAKLNLLVAESDYQQARDTLVADIVSAYYKVVSSQALVKLYEQRTDNAKVSFEIIESGYVQGLNTALDVYLTQNEFYSQQSNLISQRNQLNSDIRSLERLLGGYPAAKLMVDAKLPLLPEGITVGVPSELVKRKPSLQSAWYKLLAQDANVAYTQKQRYPSLSLGGSFGSSGSEFANLIDGDYTSWSVFAGLTSPIFNAGKLKAQTEQQKLILKQQEQQYLNTLFSAFEQVENALDLDASLQLQYQSTLKSQENALQAETLSFEKYQSGLESYTTVLDAQDRSFVAQTSVINLKNQIIANRIQLHLALGGELDKGISMQDSQASQAQVAVAQANGEQQ</sequence>
<keyword evidence="2" id="KW-0732">Signal</keyword>
<comment type="subcellular location">
    <subcellularLocation>
        <location evidence="2">Cell outer membrane</location>
        <topology evidence="2">Lipid-anchor</topology>
    </subcellularLocation>
</comment>
<dbReference type="GO" id="GO:0009279">
    <property type="term" value="C:cell outer membrane"/>
    <property type="evidence" value="ECO:0007669"/>
    <property type="project" value="UniProtKB-SubCell"/>
</dbReference>
<dbReference type="GO" id="GO:0015562">
    <property type="term" value="F:efflux transmembrane transporter activity"/>
    <property type="evidence" value="ECO:0007669"/>
    <property type="project" value="InterPro"/>
</dbReference>
<keyword evidence="2" id="KW-0812">Transmembrane</keyword>
<dbReference type="PANTHER" id="PTHR30203">
    <property type="entry name" value="OUTER MEMBRANE CATION EFFLUX PROTEIN"/>
    <property type="match status" value="1"/>
</dbReference>
<evidence type="ECO:0000313" key="3">
    <source>
        <dbReference type="EMBL" id="QBF82811.1"/>
    </source>
</evidence>
<accession>A0A411PGW3</accession>
<evidence type="ECO:0000256" key="1">
    <source>
        <dbReference type="ARBA" id="ARBA00007613"/>
    </source>
</evidence>
<feature type="chain" id="PRO_5018812344" evidence="2">
    <location>
        <begin position="19"/>
        <end position="478"/>
    </location>
</feature>
<keyword evidence="2" id="KW-0449">Lipoprotein</keyword>
<dbReference type="Proteomes" id="UP000291106">
    <property type="component" value="Chromosome"/>
</dbReference>
<dbReference type="PROSITE" id="PS51257">
    <property type="entry name" value="PROKAR_LIPOPROTEIN"/>
    <property type="match status" value="1"/>
</dbReference>
<dbReference type="Gene3D" id="2.20.200.10">
    <property type="entry name" value="Outer membrane efflux proteins (OEP)"/>
    <property type="match status" value="1"/>
</dbReference>
<comment type="similarity">
    <text evidence="1 2">Belongs to the outer membrane factor (OMF) (TC 1.B.17) family.</text>
</comment>
<dbReference type="OrthoDB" id="9770517at2"/>
<proteinExistence type="inferred from homology"/>
<feature type="signal peptide" evidence="2">
    <location>
        <begin position="1"/>
        <end position="18"/>
    </location>
</feature>
<dbReference type="EMBL" id="CP036200">
    <property type="protein sequence ID" value="QBF82811.1"/>
    <property type="molecule type" value="Genomic_DNA"/>
</dbReference>
<evidence type="ECO:0000256" key="2">
    <source>
        <dbReference type="RuleBase" id="RU362097"/>
    </source>
</evidence>
<keyword evidence="2" id="KW-0564">Palmitate</keyword>
<dbReference type="InterPro" id="IPR010131">
    <property type="entry name" value="MdtP/NodT-like"/>
</dbReference>
<dbReference type="NCBIfam" id="TIGR01845">
    <property type="entry name" value="outer_NodT"/>
    <property type="match status" value="1"/>
</dbReference>
<evidence type="ECO:0000313" key="4">
    <source>
        <dbReference type="Proteomes" id="UP000291106"/>
    </source>
</evidence>
<gene>
    <name evidence="3" type="ORF">EXU30_08985</name>
</gene>
<dbReference type="InterPro" id="IPR003423">
    <property type="entry name" value="OMP_efflux"/>
</dbReference>
<name>A0A411PGW3_9GAMM</name>
<keyword evidence="2" id="KW-0472">Membrane</keyword>
<protein>
    <submittedName>
        <fullName evidence="3">TolC family protein</fullName>
    </submittedName>
</protein>
<dbReference type="RefSeq" id="WP_130599311.1">
    <property type="nucleotide sequence ID" value="NZ_CP036200.1"/>
</dbReference>
<dbReference type="KEGG" id="smai:EXU30_08985"/>
<dbReference type="AlphaFoldDB" id="A0A411PGW3"/>
<dbReference type="Gene3D" id="1.20.1600.10">
    <property type="entry name" value="Outer membrane efflux proteins (OEP)"/>
    <property type="match status" value="1"/>
</dbReference>
<organism evidence="3 4">
    <name type="scientific">Shewanella maritima</name>
    <dbReference type="NCBI Taxonomy" id="2520507"/>
    <lineage>
        <taxon>Bacteria</taxon>
        <taxon>Pseudomonadati</taxon>
        <taxon>Pseudomonadota</taxon>
        <taxon>Gammaproteobacteria</taxon>
        <taxon>Alteromonadales</taxon>
        <taxon>Shewanellaceae</taxon>
        <taxon>Shewanella</taxon>
    </lineage>
</organism>
<dbReference type="SUPFAM" id="SSF56954">
    <property type="entry name" value="Outer membrane efflux proteins (OEP)"/>
    <property type="match status" value="1"/>
</dbReference>